<dbReference type="PANTHER" id="PTHR28181:SF2">
    <property type="entry name" value="PHOSPHORIC MONOESTER HYDROLASE"/>
    <property type="match status" value="1"/>
</dbReference>
<comment type="pathway">
    <text evidence="4">Amino-acid biosynthesis; L-methionine biosynthesis via salvage pathway; L-methionine from S-methyl-5-thio-alpha-D-ribose 1-phosphate: step 4/6.</text>
</comment>
<dbReference type="InterPro" id="IPR050849">
    <property type="entry name" value="HAD-like_hydrolase_phosphatase"/>
</dbReference>
<dbReference type="NCBIfam" id="TIGR01488">
    <property type="entry name" value="HAD-SF-IB"/>
    <property type="match status" value="1"/>
</dbReference>
<accession>A0A9C7LB58</accession>
<keyword evidence="7" id="KW-1185">Reference proteome</keyword>
<dbReference type="InterPro" id="IPR036412">
    <property type="entry name" value="HAD-like_sf"/>
</dbReference>
<dbReference type="AlphaFoldDB" id="A0A9C7LB58"/>
<gene>
    <name evidence="4 6" type="primary">mtnX</name>
    <name evidence="6" type="ORF">NEOCIP111885_02300</name>
</gene>
<evidence type="ECO:0000313" key="6">
    <source>
        <dbReference type="EMBL" id="CAG9608583.1"/>
    </source>
</evidence>
<dbReference type="InterPro" id="IPR023214">
    <property type="entry name" value="HAD_sf"/>
</dbReference>
<dbReference type="Proteomes" id="UP000789845">
    <property type="component" value="Unassembled WGS sequence"/>
</dbReference>
<proteinExistence type="inferred from homology"/>
<organism evidence="6 7">
    <name type="scientific">Pseudoneobacillus rhizosphaerae</name>
    <dbReference type="NCBI Taxonomy" id="2880968"/>
    <lineage>
        <taxon>Bacteria</taxon>
        <taxon>Bacillati</taxon>
        <taxon>Bacillota</taxon>
        <taxon>Bacilli</taxon>
        <taxon>Bacillales</taxon>
        <taxon>Bacillaceae</taxon>
        <taxon>Pseudoneobacillus</taxon>
    </lineage>
</organism>
<evidence type="ECO:0000256" key="4">
    <source>
        <dbReference type="HAMAP-Rule" id="MF_01680"/>
    </source>
</evidence>
<dbReference type="RefSeq" id="WP_230496827.1">
    <property type="nucleotide sequence ID" value="NZ_CAKJTG010000011.1"/>
</dbReference>
<evidence type="ECO:0000313" key="7">
    <source>
        <dbReference type="Proteomes" id="UP000789845"/>
    </source>
</evidence>
<dbReference type="NCBIfam" id="TIGR01489">
    <property type="entry name" value="DKMTPPase-SF"/>
    <property type="match status" value="1"/>
</dbReference>
<dbReference type="PANTHER" id="PTHR28181">
    <property type="entry name" value="UPF0655 PROTEIN YCR015C"/>
    <property type="match status" value="1"/>
</dbReference>
<comment type="caution">
    <text evidence="6">The sequence shown here is derived from an EMBL/GenBank/DDBJ whole genome shotgun (WGS) entry which is preliminary data.</text>
</comment>
<dbReference type="HAMAP" id="MF_01680">
    <property type="entry name" value="Salvage_MtnX"/>
    <property type="match status" value="1"/>
</dbReference>
<evidence type="ECO:0000256" key="1">
    <source>
        <dbReference type="ARBA" id="ARBA00022605"/>
    </source>
</evidence>
<dbReference type="NCBIfam" id="TIGR03333">
    <property type="entry name" value="salvage_mtnX"/>
    <property type="match status" value="1"/>
</dbReference>
<dbReference type="EC" id="3.1.3.87" evidence="4 5"/>
<reference evidence="6" key="1">
    <citation type="submission" date="2021-10" db="EMBL/GenBank/DDBJ databases">
        <authorList>
            <person name="Criscuolo A."/>
        </authorList>
    </citation>
    <scope>NUCLEOTIDE SEQUENCE</scope>
    <source>
        <strain evidence="6">CIP111885</strain>
    </source>
</reference>
<keyword evidence="3 4" id="KW-0486">Methionine biosynthesis</keyword>
<dbReference type="GO" id="GO:0019509">
    <property type="term" value="P:L-methionine salvage from methylthioadenosine"/>
    <property type="evidence" value="ECO:0007669"/>
    <property type="project" value="UniProtKB-UniRule"/>
</dbReference>
<dbReference type="CDD" id="cd07524">
    <property type="entry name" value="HAD_Pase"/>
    <property type="match status" value="1"/>
</dbReference>
<protein>
    <recommendedName>
        <fullName evidence="4 5">2-hydroxy-3-keto-5-methylthiopentenyl-1-phosphate phosphatase</fullName>
        <shortName evidence="4">HK-MTPenyl-1-P phosphatase</shortName>
        <ecNumber evidence="4 5">3.1.3.87</ecNumber>
    </recommendedName>
</protein>
<dbReference type="InterPro" id="IPR017718">
    <property type="entry name" value="HAD-SF_hydro_IB_MtnX"/>
</dbReference>
<sequence length="224" mass="25024">MSRPVIYCDFDGTITEKDNIIAIMKEFAPPDWDALKDKILSQEISIQDGVGQLFALLPSSLKDEIIQFAQKQAVIREGFKELLQLVKEEDIPFYVVSGGIDFFVHPILAPFGSFSEIFCNSADFSKSKIEILWPNACDDKCQNGCGCCKPSVIRKLKSTDDLTIVIGDSVTDLEAAKHADLVFAREYLAEKCDSLGIPYYKFETFFDCIEVIKQLKGVGKANVK</sequence>
<comment type="function">
    <text evidence="4">Dephosphorylates 2-hydroxy-3-keto-5-methylthiopentenyl-1-phosphate (HK-MTPenyl-1-P) yielding 1,2-dihydroxy-3-keto-5-methylthiopentene (DHK-MTPene).</text>
</comment>
<dbReference type="Gene3D" id="3.40.50.1000">
    <property type="entry name" value="HAD superfamily/HAD-like"/>
    <property type="match status" value="1"/>
</dbReference>
<comment type="similarity">
    <text evidence="4">Belongs to the HAD-like hydrolase superfamily. MtnX family.</text>
</comment>
<comment type="catalytic activity">
    <reaction evidence="4">
        <text>2-hydroxy-5-methylsulfanyl-3-oxopent-1-enyl phosphate + H2O = 1,2-dihydroxy-5-(methylsulfanyl)pent-1-en-3-one + phosphate</text>
        <dbReference type="Rhea" id="RHEA:14481"/>
        <dbReference type="ChEBI" id="CHEBI:15377"/>
        <dbReference type="ChEBI" id="CHEBI:43474"/>
        <dbReference type="ChEBI" id="CHEBI:49252"/>
        <dbReference type="ChEBI" id="CHEBI:59505"/>
        <dbReference type="EC" id="3.1.3.87"/>
    </reaction>
</comment>
<dbReference type="GO" id="GO:0043716">
    <property type="term" value="F:2-hydroxy-3-keto-5-methylthiopentenyl-1-phosphate phosphatase activity"/>
    <property type="evidence" value="ECO:0007669"/>
    <property type="project" value="UniProtKB-UniRule"/>
</dbReference>
<keyword evidence="2 4" id="KW-0378">Hydrolase</keyword>
<dbReference type="InterPro" id="IPR006384">
    <property type="entry name" value="HAD_hydro_PyrdxlP_Pase-like"/>
</dbReference>
<dbReference type="Pfam" id="PF12710">
    <property type="entry name" value="HAD"/>
    <property type="match status" value="1"/>
</dbReference>
<evidence type="ECO:0000256" key="3">
    <source>
        <dbReference type="ARBA" id="ARBA00023167"/>
    </source>
</evidence>
<dbReference type="Gene3D" id="3.90.1470.20">
    <property type="match status" value="1"/>
</dbReference>
<keyword evidence="1 4" id="KW-0028">Amino-acid biosynthesis</keyword>
<evidence type="ECO:0000256" key="2">
    <source>
        <dbReference type="ARBA" id="ARBA00022801"/>
    </source>
</evidence>
<dbReference type="SUPFAM" id="SSF56784">
    <property type="entry name" value="HAD-like"/>
    <property type="match status" value="1"/>
</dbReference>
<dbReference type="EMBL" id="CAKJTG010000011">
    <property type="protein sequence ID" value="CAG9608583.1"/>
    <property type="molecule type" value="Genomic_DNA"/>
</dbReference>
<dbReference type="NCBIfam" id="NF007103">
    <property type="entry name" value="PRK09552.1"/>
    <property type="match status" value="1"/>
</dbReference>
<name>A0A9C7LB58_9BACI</name>
<evidence type="ECO:0000256" key="5">
    <source>
        <dbReference type="NCBIfam" id="TIGR03333"/>
    </source>
</evidence>